<dbReference type="InterPro" id="IPR000045">
    <property type="entry name" value="Prepilin_IV_endopep_pep"/>
</dbReference>
<evidence type="ECO:0000256" key="5">
    <source>
        <dbReference type="ARBA" id="ARBA00023136"/>
    </source>
</evidence>
<comment type="subcellular location">
    <subcellularLocation>
        <location evidence="1">Cell membrane</location>
        <topology evidence="1">Multi-pass membrane protein</topology>
    </subcellularLocation>
</comment>
<comment type="caution">
    <text evidence="8">The sequence shown here is derived from an EMBL/GenBank/DDBJ whole genome shotgun (WGS) entry which is preliminary data.</text>
</comment>
<protein>
    <recommendedName>
        <fullName evidence="7">Prepilin type IV endopeptidase peptidase domain-containing protein</fullName>
    </recommendedName>
</protein>
<dbReference type="PATRIC" id="fig|1388761.3.peg.2101"/>
<feature type="transmembrane region" description="Helical" evidence="6">
    <location>
        <begin position="56"/>
        <end position="75"/>
    </location>
</feature>
<feature type="transmembrane region" description="Helical" evidence="6">
    <location>
        <begin position="124"/>
        <end position="142"/>
    </location>
</feature>
<evidence type="ECO:0000256" key="4">
    <source>
        <dbReference type="ARBA" id="ARBA00022989"/>
    </source>
</evidence>
<evidence type="ECO:0000313" key="8">
    <source>
        <dbReference type="EMBL" id="ERM91473.1"/>
    </source>
</evidence>
<keyword evidence="2" id="KW-1003">Cell membrane</keyword>
<keyword evidence="4 6" id="KW-1133">Transmembrane helix</keyword>
<feature type="domain" description="Prepilin type IV endopeptidase peptidase" evidence="7">
    <location>
        <begin position="11"/>
        <end position="111"/>
    </location>
</feature>
<evidence type="ECO:0000256" key="1">
    <source>
        <dbReference type="ARBA" id="ARBA00004651"/>
    </source>
</evidence>
<accession>U5CNA1</accession>
<name>U5CNA1_CALSX</name>
<proteinExistence type="predicted"/>
<dbReference type="Gene3D" id="1.20.120.1220">
    <property type="match status" value="1"/>
</dbReference>
<gene>
    <name evidence="8" type="ORF">O163_10435</name>
</gene>
<feature type="transmembrane region" description="Helical" evidence="6">
    <location>
        <begin position="95"/>
        <end position="112"/>
    </location>
</feature>
<dbReference type="Proteomes" id="UP000016856">
    <property type="component" value="Unassembled WGS sequence"/>
</dbReference>
<reference evidence="8 9" key="1">
    <citation type="journal article" date="2013" name="Genome Announc.">
        <title>Draft Genome Sequence of an Anaerobic and Extremophilic Bacterium, Caldanaerobacter yonseiensis, Isolated from a Geothermal Hot Stream.</title>
        <authorList>
            <person name="Lee S.J."/>
            <person name="Lee Y.J."/>
            <person name="Park G.S."/>
            <person name="Kim B.C."/>
            <person name="Lee S.J."/>
            <person name="Shin J.H."/>
            <person name="Lee D.W."/>
        </authorList>
    </citation>
    <scope>NUCLEOTIDE SEQUENCE [LARGE SCALE GENOMIC DNA]</scope>
    <source>
        <strain evidence="8 9">KB-1</strain>
    </source>
</reference>
<dbReference type="GO" id="GO:0005886">
    <property type="term" value="C:plasma membrane"/>
    <property type="evidence" value="ECO:0007669"/>
    <property type="project" value="UniProtKB-SubCell"/>
</dbReference>
<dbReference type="EMBL" id="AXDC01000030">
    <property type="protein sequence ID" value="ERM91473.1"/>
    <property type="molecule type" value="Genomic_DNA"/>
</dbReference>
<dbReference type="PANTHER" id="PTHR36506:SF1">
    <property type="entry name" value="PREFLAGELLIN PEPTIDASE"/>
    <property type="match status" value="1"/>
</dbReference>
<dbReference type="InterPro" id="IPR052218">
    <property type="entry name" value="Preflagellin_Peptidase"/>
</dbReference>
<evidence type="ECO:0000256" key="3">
    <source>
        <dbReference type="ARBA" id="ARBA00022692"/>
    </source>
</evidence>
<evidence type="ECO:0000313" key="9">
    <source>
        <dbReference type="Proteomes" id="UP000016856"/>
    </source>
</evidence>
<sequence length="143" mass="15642">MHSIILSLPVITLTAYAAWTDVKTKEIDDWVSAVILIYGIILNAALNSARFTESTAYALFVFAVLFVIYIITNSALGGGDIKLLTSLAFVFGRDIMFLLFTAGIIGTLYGILKGFKDKTYLRTETVFAPSIFAAVVLTLIFTL</sequence>
<organism evidence="8 9">
    <name type="scientific">Caldanaerobacter subterraneus subsp. yonseiensis KB-1</name>
    <dbReference type="NCBI Taxonomy" id="1388761"/>
    <lineage>
        <taxon>Bacteria</taxon>
        <taxon>Bacillati</taxon>
        <taxon>Bacillota</taxon>
        <taxon>Clostridia</taxon>
        <taxon>Thermoanaerobacterales</taxon>
        <taxon>Thermoanaerobacteraceae</taxon>
        <taxon>Caldanaerobacter</taxon>
    </lineage>
</organism>
<keyword evidence="5 6" id="KW-0472">Membrane</keyword>
<evidence type="ECO:0000259" key="7">
    <source>
        <dbReference type="Pfam" id="PF01478"/>
    </source>
</evidence>
<dbReference type="PANTHER" id="PTHR36506">
    <property type="entry name" value="PREFLAGELLIN PEPTIDASE"/>
    <property type="match status" value="1"/>
</dbReference>
<dbReference type="GO" id="GO:0004190">
    <property type="term" value="F:aspartic-type endopeptidase activity"/>
    <property type="evidence" value="ECO:0007669"/>
    <property type="project" value="InterPro"/>
</dbReference>
<dbReference type="AlphaFoldDB" id="U5CNA1"/>
<keyword evidence="3 6" id="KW-0812">Transmembrane</keyword>
<evidence type="ECO:0000256" key="2">
    <source>
        <dbReference type="ARBA" id="ARBA00022475"/>
    </source>
</evidence>
<dbReference type="Pfam" id="PF01478">
    <property type="entry name" value="Peptidase_A24"/>
    <property type="match status" value="1"/>
</dbReference>
<feature type="transmembrane region" description="Helical" evidence="6">
    <location>
        <begin position="30"/>
        <end position="49"/>
    </location>
</feature>
<evidence type="ECO:0000256" key="6">
    <source>
        <dbReference type="SAM" id="Phobius"/>
    </source>
</evidence>
<dbReference type="RefSeq" id="WP_022588418.1">
    <property type="nucleotide sequence ID" value="NZ_AXDC01000030.1"/>
</dbReference>